<protein>
    <submittedName>
        <fullName evidence="1">Uncharacterized protein</fullName>
    </submittedName>
</protein>
<dbReference type="EMBL" id="WKFB01000001">
    <property type="protein sequence ID" value="KAF6739973.1"/>
    <property type="molecule type" value="Genomic_DNA"/>
</dbReference>
<name>A0A834FSZ0_ORYME</name>
<sequence>MPSTSRRHVTLLHGSQENLEPFVAHESNSLPTPVLDPTLPCDIINGVIMPVQEVDYTSSVCSCTRGPSWSSFNALLLKLLLKLKAVMTEEL</sequence>
<dbReference type="Proteomes" id="UP000646548">
    <property type="component" value="Unassembled WGS sequence"/>
</dbReference>
<evidence type="ECO:0000313" key="1">
    <source>
        <dbReference type="EMBL" id="KAF6739973.1"/>
    </source>
</evidence>
<accession>A0A834FSZ0</accession>
<dbReference type="AlphaFoldDB" id="A0A834FSZ0"/>
<gene>
    <name evidence="1" type="ORF">FQA47_005732</name>
</gene>
<proteinExistence type="predicted"/>
<reference evidence="1" key="1">
    <citation type="journal article" name="BMC Genomics">
        <title>Long-read sequencing and de novo genome assembly of marine medaka (Oryzias melastigma).</title>
        <authorList>
            <person name="Liang P."/>
            <person name="Saqib H.S.A."/>
            <person name="Ni X."/>
            <person name="Shen Y."/>
        </authorList>
    </citation>
    <scope>NUCLEOTIDE SEQUENCE</scope>
    <source>
        <strain evidence="1">Bigg-433</strain>
    </source>
</reference>
<comment type="caution">
    <text evidence="1">The sequence shown here is derived from an EMBL/GenBank/DDBJ whole genome shotgun (WGS) entry which is preliminary data.</text>
</comment>
<evidence type="ECO:0000313" key="2">
    <source>
        <dbReference type="Proteomes" id="UP000646548"/>
    </source>
</evidence>
<organism evidence="1 2">
    <name type="scientific">Oryzias melastigma</name>
    <name type="common">Marine medaka</name>
    <dbReference type="NCBI Taxonomy" id="30732"/>
    <lineage>
        <taxon>Eukaryota</taxon>
        <taxon>Metazoa</taxon>
        <taxon>Chordata</taxon>
        <taxon>Craniata</taxon>
        <taxon>Vertebrata</taxon>
        <taxon>Euteleostomi</taxon>
        <taxon>Actinopterygii</taxon>
        <taxon>Neopterygii</taxon>
        <taxon>Teleostei</taxon>
        <taxon>Neoteleostei</taxon>
        <taxon>Acanthomorphata</taxon>
        <taxon>Ovalentaria</taxon>
        <taxon>Atherinomorphae</taxon>
        <taxon>Beloniformes</taxon>
        <taxon>Adrianichthyidae</taxon>
        <taxon>Oryziinae</taxon>
        <taxon>Oryzias</taxon>
    </lineage>
</organism>